<proteinExistence type="predicted"/>
<evidence type="ECO:0000313" key="2">
    <source>
        <dbReference type="Proteomes" id="UP000006860"/>
    </source>
</evidence>
<reference evidence="2" key="1">
    <citation type="submission" date="2011-02" db="EMBL/GenBank/DDBJ databases">
        <title>The complete genome of Planctomyces brasiliensis DSM 5305.</title>
        <authorList>
            <person name="Lucas S."/>
            <person name="Copeland A."/>
            <person name="Lapidus A."/>
            <person name="Bruce D."/>
            <person name="Goodwin L."/>
            <person name="Pitluck S."/>
            <person name="Kyrpides N."/>
            <person name="Mavromatis K."/>
            <person name="Pagani I."/>
            <person name="Ivanova N."/>
            <person name="Ovchinnikova G."/>
            <person name="Lu M."/>
            <person name="Detter J.C."/>
            <person name="Han C."/>
            <person name="Land M."/>
            <person name="Hauser L."/>
            <person name="Markowitz V."/>
            <person name="Cheng J.-F."/>
            <person name="Hugenholtz P."/>
            <person name="Woyke T."/>
            <person name="Wu D."/>
            <person name="Tindall B."/>
            <person name="Pomrenke H.G."/>
            <person name="Brambilla E."/>
            <person name="Klenk H.-P."/>
            <person name="Eisen J.A."/>
        </authorList>
    </citation>
    <scope>NUCLEOTIDE SEQUENCE [LARGE SCALE GENOMIC DNA]</scope>
    <source>
        <strain evidence="2">ATCC 49424 / DSM 5305 / JCM 21570 / NBRC 103401 / IFAM 1448</strain>
    </source>
</reference>
<dbReference type="HOGENOM" id="CLU_123813_0_0_0"/>
<dbReference type="InterPro" id="IPR024486">
    <property type="entry name" value="DUF2617"/>
</dbReference>
<evidence type="ECO:0000313" key="1">
    <source>
        <dbReference type="EMBL" id="ADY58016.1"/>
    </source>
</evidence>
<name>F0SRF5_RUBBR</name>
<dbReference type="Pfam" id="PF10936">
    <property type="entry name" value="DUF2617"/>
    <property type="match status" value="1"/>
</dbReference>
<dbReference type="KEGG" id="pbs:Plabr_0389"/>
<evidence type="ECO:0008006" key="3">
    <source>
        <dbReference type="Google" id="ProtNLM"/>
    </source>
</evidence>
<protein>
    <recommendedName>
        <fullName evidence="3">DUF2617 domain-containing protein</fullName>
    </recommendedName>
</protein>
<keyword evidence="2" id="KW-1185">Reference proteome</keyword>
<gene>
    <name evidence="1" type="ordered locus">Plabr_0389</name>
</gene>
<dbReference type="OrthoDB" id="263569at2"/>
<organism evidence="1 2">
    <name type="scientific">Rubinisphaera brasiliensis (strain ATCC 49424 / DSM 5305 / JCM 21570 / IAM 15109 / NBRC 103401 / IFAM 1448)</name>
    <name type="common">Planctomyces brasiliensis</name>
    <dbReference type="NCBI Taxonomy" id="756272"/>
    <lineage>
        <taxon>Bacteria</taxon>
        <taxon>Pseudomonadati</taxon>
        <taxon>Planctomycetota</taxon>
        <taxon>Planctomycetia</taxon>
        <taxon>Planctomycetales</taxon>
        <taxon>Planctomycetaceae</taxon>
        <taxon>Rubinisphaera</taxon>
    </lineage>
</organism>
<dbReference type="EMBL" id="CP002546">
    <property type="protein sequence ID" value="ADY58016.1"/>
    <property type="molecule type" value="Genomic_DNA"/>
</dbReference>
<dbReference type="RefSeq" id="WP_013626760.1">
    <property type="nucleotide sequence ID" value="NC_015174.1"/>
</dbReference>
<sequence length="184" mass="21113">MKFSITRPETTELAVSLFARPLHPELFETSERYEHEGKAYSANIQLTAFGHAVEFRSGDRFITEVLDCKQAILPRIKRLCLFSTENSRNLKYTLENGLTIRLCFECEYLAPDVFRRVEQEYWKDAQSATLSHLVGGRDDRDSAGLSFVRIDPVEDTLGVHTFHLFPDEYAIVKTQSLFGTSKLK</sequence>
<dbReference type="AlphaFoldDB" id="F0SRF5"/>
<dbReference type="Proteomes" id="UP000006860">
    <property type="component" value="Chromosome"/>
</dbReference>
<accession>F0SRF5</accession>